<feature type="compositionally biased region" description="Gly residues" evidence="11">
    <location>
        <begin position="94"/>
        <end position="105"/>
    </location>
</feature>
<dbReference type="GeneTree" id="ENSGT00390000002693"/>
<evidence type="ECO:0000256" key="11">
    <source>
        <dbReference type="SAM" id="MobiDB-lite"/>
    </source>
</evidence>
<feature type="region of interest" description="Disordered" evidence="11">
    <location>
        <begin position="57"/>
        <end position="110"/>
    </location>
</feature>
<dbReference type="PANTHER" id="PTHR13448:SF0">
    <property type="entry name" value="TRANSMEMBRANE PROTEIN 214"/>
    <property type="match status" value="1"/>
</dbReference>
<dbReference type="GO" id="GO:0006915">
    <property type="term" value="P:apoptotic process"/>
    <property type="evidence" value="ECO:0007669"/>
    <property type="project" value="UniProtKB-KW"/>
</dbReference>
<evidence type="ECO:0000313" key="14">
    <source>
        <dbReference type="Proteomes" id="UP000314986"/>
    </source>
</evidence>
<reference evidence="13" key="5">
    <citation type="submission" date="2025-09" db="UniProtKB">
        <authorList>
            <consortium name="Ensembl"/>
        </authorList>
    </citation>
    <scope>IDENTIFICATION</scope>
</reference>
<proteinExistence type="inferred from homology"/>
<feature type="transmembrane region" description="Helical" evidence="12">
    <location>
        <begin position="482"/>
        <end position="501"/>
    </location>
</feature>
<keyword evidence="9" id="KW-0325">Glycoprotein</keyword>
<reference evidence="14" key="2">
    <citation type="journal article" date="2007" name="PLoS Biol.">
        <title>Survey sequencing and comparative analysis of the elephant shark (Callorhinchus milii) genome.</title>
        <authorList>
            <person name="Venkatesh B."/>
            <person name="Kirkness E.F."/>
            <person name="Loh Y.H."/>
            <person name="Halpern A.L."/>
            <person name="Lee A.P."/>
            <person name="Johnson J."/>
            <person name="Dandona N."/>
            <person name="Viswanathan L.D."/>
            <person name="Tay A."/>
            <person name="Venter J.C."/>
            <person name="Strausberg R.L."/>
            <person name="Brenner S."/>
        </authorList>
    </citation>
    <scope>NUCLEOTIDE SEQUENCE [LARGE SCALE GENOMIC DNA]</scope>
</reference>
<dbReference type="GO" id="GO:0005794">
    <property type="term" value="C:Golgi apparatus"/>
    <property type="evidence" value="ECO:0007669"/>
    <property type="project" value="TreeGrafter"/>
</dbReference>
<evidence type="ECO:0000256" key="5">
    <source>
        <dbReference type="ARBA" id="ARBA00022703"/>
    </source>
</evidence>
<evidence type="ECO:0000256" key="1">
    <source>
        <dbReference type="ARBA" id="ARBA00004477"/>
    </source>
</evidence>
<name>A0A4W3H026_CALMI</name>
<dbReference type="InterPro" id="IPR019308">
    <property type="entry name" value="TMEM214"/>
</dbReference>
<comment type="similarity">
    <text evidence="2">Belongs to the TMEM214 family.</text>
</comment>
<feature type="region of interest" description="Disordered" evidence="11">
    <location>
        <begin position="1"/>
        <end position="42"/>
    </location>
</feature>
<evidence type="ECO:0000256" key="2">
    <source>
        <dbReference type="ARBA" id="ARBA00007984"/>
    </source>
</evidence>
<evidence type="ECO:0000256" key="9">
    <source>
        <dbReference type="ARBA" id="ARBA00023180"/>
    </source>
</evidence>
<dbReference type="Pfam" id="PF10151">
    <property type="entry name" value="TMEM214"/>
    <property type="match status" value="1"/>
</dbReference>
<evidence type="ECO:0000256" key="6">
    <source>
        <dbReference type="ARBA" id="ARBA00022824"/>
    </source>
</evidence>
<feature type="compositionally biased region" description="Basic and acidic residues" evidence="11">
    <location>
        <begin position="57"/>
        <end position="66"/>
    </location>
</feature>
<reference evidence="14" key="1">
    <citation type="journal article" date="2006" name="Science">
        <title>Ancient noncoding elements conserved in the human genome.</title>
        <authorList>
            <person name="Venkatesh B."/>
            <person name="Kirkness E.F."/>
            <person name="Loh Y.H."/>
            <person name="Halpern A.L."/>
            <person name="Lee A.P."/>
            <person name="Johnson J."/>
            <person name="Dandona N."/>
            <person name="Viswanathan L.D."/>
            <person name="Tay A."/>
            <person name="Venter J.C."/>
            <person name="Strausberg R.L."/>
            <person name="Brenner S."/>
        </authorList>
    </citation>
    <scope>NUCLEOTIDE SEQUENCE [LARGE SCALE GENOMIC DNA]</scope>
</reference>
<keyword evidence="6" id="KW-0256">Endoplasmic reticulum</keyword>
<evidence type="ECO:0000256" key="4">
    <source>
        <dbReference type="ARBA" id="ARBA00022692"/>
    </source>
</evidence>
<keyword evidence="7 12" id="KW-1133">Transmembrane helix</keyword>
<dbReference type="GO" id="GO:0005789">
    <property type="term" value="C:endoplasmic reticulum membrane"/>
    <property type="evidence" value="ECO:0007669"/>
    <property type="project" value="UniProtKB-SubCell"/>
</dbReference>
<keyword evidence="4 12" id="KW-0812">Transmembrane</keyword>
<comment type="function">
    <text evidence="10">Critical mediator, in cooperation with CASP4, of endoplasmic reticulum-stress induced apoptosis. Required or the activation of CASP4 following endoplasmic reticulum stress.</text>
</comment>
<keyword evidence="8 12" id="KW-0472">Membrane</keyword>
<reference evidence="13" key="4">
    <citation type="submission" date="2025-08" db="UniProtKB">
        <authorList>
            <consortium name="Ensembl"/>
        </authorList>
    </citation>
    <scope>IDENTIFICATION</scope>
</reference>
<protein>
    <submittedName>
        <fullName evidence="13">Transmembrane protein 214</fullName>
    </submittedName>
</protein>
<keyword evidence="5" id="KW-0053">Apoptosis</keyword>
<keyword evidence="14" id="KW-1185">Reference proteome</keyword>
<evidence type="ECO:0000256" key="10">
    <source>
        <dbReference type="ARBA" id="ARBA00024938"/>
    </source>
</evidence>
<dbReference type="AlphaFoldDB" id="A0A4W3H026"/>
<sequence>MASTGKWEVVSKRSKKAASSGNKYDKKSVRKALSENMPRIDMAAPLKPAETIFELGFEKMGKKQNKEQVPPTSGPQQHQHKAASGGKLLKKPGAAGGGGVGGGDAGQKPRTFPSLEAAVKALDLKELQEQLDKSQNLFPGNPSVWVKDLASYLNYKLQAPETDPTLSQYSYDYPYNLAGKELRNIIKSLLTKAGDTLEHFFDHCIYTMLREQDKTSGESLHGFRICIQAILLDTPKIGTMNLGKHMELLRSHQNRPVKCLTIMWALGQAGTDLSEGLKVWLGIMLPVLGIKSLSSYAISYLDKLLMMHSNLIKGFGIIGPKDFFPLLDFAFMPNNSLSPNLQDQLRHLYPRLKVLAFGAKPESTLHTYFPSFLSRATPNCPADMKKELLQCMVECLNKDSHSFSVWRQLYTKHLAQSSLLLNNLLETWANTPAKVQKALQETVRSFKVTNEELSAKGANNVEEIAACNTACNFLLQKLKGGGFPWSRLLFVLVVFVAGFVIQDIRIHGSFNASSSAHVLQQSGVMSVSQQAWNKISYYSKQGYSWMETNTPHYYSEAITKVRPNLELVGGKLIELAVYTRDKLSNQIIWINENVPKLIEWVSCSQFASRKYVSSIVQYGVLNLASSFNLSWLVSDMQIFFH</sequence>
<comment type="subunit">
    <text evidence="3">Constitutively interacts with CASP4; required for the localization of procaspase 4 to the ER.</text>
</comment>
<reference evidence="14" key="3">
    <citation type="journal article" date="2014" name="Nature">
        <title>Elephant shark genome provides unique insights into gnathostome evolution.</title>
        <authorList>
            <consortium name="International Elephant Shark Genome Sequencing Consortium"/>
            <person name="Venkatesh B."/>
            <person name="Lee A.P."/>
            <person name="Ravi V."/>
            <person name="Maurya A.K."/>
            <person name="Lian M.M."/>
            <person name="Swann J.B."/>
            <person name="Ohta Y."/>
            <person name="Flajnik M.F."/>
            <person name="Sutoh Y."/>
            <person name="Kasahara M."/>
            <person name="Hoon S."/>
            <person name="Gangu V."/>
            <person name="Roy S.W."/>
            <person name="Irimia M."/>
            <person name="Korzh V."/>
            <person name="Kondrychyn I."/>
            <person name="Lim Z.W."/>
            <person name="Tay B.H."/>
            <person name="Tohari S."/>
            <person name="Kong K.W."/>
            <person name="Ho S."/>
            <person name="Lorente-Galdos B."/>
            <person name="Quilez J."/>
            <person name="Marques-Bonet T."/>
            <person name="Raney B.J."/>
            <person name="Ingham P.W."/>
            <person name="Tay A."/>
            <person name="Hillier L.W."/>
            <person name="Minx P."/>
            <person name="Boehm T."/>
            <person name="Wilson R.K."/>
            <person name="Brenner S."/>
            <person name="Warren W.C."/>
        </authorList>
    </citation>
    <scope>NUCLEOTIDE SEQUENCE [LARGE SCALE GENOMIC DNA]</scope>
</reference>
<dbReference type="Proteomes" id="UP000314986">
    <property type="component" value="Unassembled WGS sequence"/>
</dbReference>
<evidence type="ECO:0000256" key="12">
    <source>
        <dbReference type="SAM" id="Phobius"/>
    </source>
</evidence>
<dbReference type="Ensembl" id="ENSCMIT00000010281.1">
    <property type="protein sequence ID" value="ENSCMIP00000010013.1"/>
    <property type="gene ID" value="ENSCMIG00000005089.1"/>
</dbReference>
<comment type="subcellular location">
    <subcellularLocation>
        <location evidence="1">Endoplasmic reticulum membrane</location>
        <topology evidence="1">Multi-pass membrane protein</topology>
    </subcellularLocation>
</comment>
<organism evidence="13 14">
    <name type="scientific">Callorhinchus milii</name>
    <name type="common">Ghost shark</name>
    <dbReference type="NCBI Taxonomy" id="7868"/>
    <lineage>
        <taxon>Eukaryota</taxon>
        <taxon>Metazoa</taxon>
        <taxon>Chordata</taxon>
        <taxon>Craniata</taxon>
        <taxon>Vertebrata</taxon>
        <taxon>Chondrichthyes</taxon>
        <taxon>Holocephali</taxon>
        <taxon>Chimaeriformes</taxon>
        <taxon>Callorhinchidae</taxon>
        <taxon>Callorhinchus</taxon>
    </lineage>
</organism>
<evidence type="ECO:0000256" key="7">
    <source>
        <dbReference type="ARBA" id="ARBA00022989"/>
    </source>
</evidence>
<accession>A0A4W3H026</accession>
<evidence type="ECO:0000256" key="3">
    <source>
        <dbReference type="ARBA" id="ARBA00011720"/>
    </source>
</evidence>
<feature type="compositionally biased region" description="Low complexity" evidence="11">
    <location>
        <begin position="82"/>
        <end position="93"/>
    </location>
</feature>
<evidence type="ECO:0000256" key="8">
    <source>
        <dbReference type="ARBA" id="ARBA00023136"/>
    </source>
</evidence>
<evidence type="ECO:0000313" key="13">
    <source>
        <dbReference type="Ensembl" id="ENSCMIP00000010013.1"/>
    </source>
</evidence>
<dbReference type="PANTHER" id="PTHR13448">
    <property type="entry name" value="TRANSMEMBRANE PROTEIN 214"/>
    <property type="match status" value="1"/>
</dbReference>